<keyword evidence="4" id="KW-1185">Reference proteome</keyword>
<evidence type="ECO:0000313" key="4">
    <source>
        <dbReference type="Proteomes" id="UP001497444"/>
    </source>
</evidence>
<dbReference type="InterPro" id="IPR029063">
    <property type="entry name" value="SAM-dependent_MTases_sf"/>
</dbReference>
<evidence type="ECO:0000256" key="1">
    <source>
        <dbReference type="ARBA" id="ARBA00023115"/>
    </source>
</evidence>
<accession>A0ABP0XF06</accession>
<keyword evidence="1" id="KW-0620">Polyamine biosynthesis</keyword>
<gene>
    <name evidence="3" type="ORF">CSSPJE1EN1_LOCUS22647</name>
</gene>
<reference evidence="3" key="1">
    <citation type="submission" date="2024-02" db="EMBL/GenBank/DDBJ databases">
        <authorList>
            <consortium name="ELIXIR-Norway"/>
            <consortium name="Elixir Norway"/>
        </authorList>
    </citation>
    <scope>NUCLEOTIDE SEQUENCE</scope>
</reference>
<dbReference type="Proteomes" id="UP001497444">
    <property type="component" value="Chromosome 8"/>
</dbReference>
<name>A0ABP0XF06_9BRYO</name>
<evidence type="ECO:0000256" key="2">
    <source>
        <dbReference type="SAM" id="MobiDB-lite"/>
    </source>
</evidence>
<dbReference type="PANTHER" id="PTHR43317:SF1">
    <property type="entry name" value="THERMOSPERMINE SYNTHASE ACAULIS5"/>
    <property type="match status" value="1"/>
</dbReference>
<evidence type="ECO:0000313" key="3">
    <source>
        <dbReference type="EMBL" id="CAK9277169.1"/>
    </source>
</evidence>
<dbReference type="EMBL" id="OZ020103">
    <property type="protein sequence ID" value="CAK9277169.1"/>
    <property type="molecule type" value="Genomic_DNA"/>
</dbReference>
<feature type="region of interest" description="Disordered" evidence="2">
    <location>
        <begin position="63"/>
        <end position="93"/>
    </location>
</feature>
<sequence>MSLHFLRQSAATRLMNLMSPQDLWCKKNSQKLHHHHHHHHHHPLRKLVSLASVVVEPRQTVVWQKRRSGNPANSSSNRSCKANKGREEGEDVGVVGRTQEHDKKKLSCCCYAGGDGWCEEEKEEEETQFEEQRQNVEEFAQDNDDNDDAWDVVVEDEDVQLLAKFRTMYNHVQVLEVARRAQHPLAGARILLLDKPGNIQSVYLPQKVLTDSYYDVFATLPPLLPEGGPVGILGLGAGTAARILRHFWPAMDIHGWELDPAVIMVARQFFNLSELEEGKDLCLTSGKLHVHIGDALNLSNITIPGGFAGLIVDLFAGGAVIPALQQIETWQQLGEKLSPGGRIMVNCGGSCVEAEAGQNVRDGRITMEETLVAMAMAFSGNKVCRKNLGGSGNNTIALTGPTPDLDVWKQALPECLREGATGWVPVFPDS</sequence>
<dbReference type="SUPFAM" id="SSF53335">
    <property type="entry name" value="S-adenosyl-L-methionine-dependent methyltransferases"/>
    <property type="match status" value="1"/>
</dbReference>
<protein>
    <submittedName>
        <fullName evidence="3">Uncharacterized protein</fullName>
    </submittedName>
</protein>
<dbReference type="Gene3D" id="3.40.50.150">
    <property type="entry name" value="Vaccinia Virus protein VP39"/>
    <property type="match status" value="1"/>
</dbReference>
<organism evidence="3 4">
    <name type="scientific">Sphagnum jensenii</name>
    <dbReference type="NCBI Taxonomy" id="128206"/>
    <lineage>
        <taxon>Eukaryota</taxon>
        <taxon>Viridiplantae</taxon>
        <taxon>Streptophyta</taxon>
        <taxon>Embryophyta</taxon>
        <taxon>Bryophyta</taxon>
        <taxon>Sphagnophytina</taxon>
        <taxon>Sphagnopsida</taxon>
        <taxon>Sphagnales</taxon>
        <taxon>Sphagnaceae</taxon>
        <taxon>Sphagnum</taxon>
    </lineage>
</organism>
<dbReference type="PANTHER" id="PTHR43317">
    <property type="entry name" value="THERMOSPERMINE SYNTHASE ACAULIS5"/>
    <property type="match status" value="1"/>
</dbReference>
<feature type="compositionally biased region" description="Polar residues" evidence="2">
    <location>
        <begin position="70"/>
        <end position="80"/>
    </location>
</feature>
<proteinExistence type="predicted"/>